<comment type="caution">
    <text evidence="1">The sequence shown here is derived from an EMBL/GenBank/DDBJ whole genome shotgun (WGS) entry which is preliminary data.</text>
</comment>
<accession>A0A3L6FID5</accession>
<protein>
    <submittedName>
        <fullName evidence="1">Uncharacterized protein</fullName>
    </submittedName>
</protein>
<reference evidence="1 2" key="1">
    <citation type="journal article" date="2018" name="Nat. Genet.">
        <title>Extensive intraspecific gene order and gene structural variations between Mo17 and other maize genomes.</title>
        <authorList>
            <person name="Sun S."/>
            <person name="Zhou Y."/>
            <person name="Chen J."/>
            <person name="Shi J."/>
            <person name="Zhao H."/>
            <person name="Zhao H."/>
            <person name="Song W."/>
            <person name="Zhang M."/>
            <person name="Cui Y."/>
            <person name="Dong X."/>
            <person name="Liu H."/>
            <person name="Ma X."/>
            <person name="Jiao Y."/>
            <person name="Wang B."/>
            <person name="Wei X."/>
            <person name="Stein J.C."/>
            <person name="Glaubitz J.C."/>
            <person name="Lu F."/>
            <person name="Yu G."/>
            <person name="Liang C."/>
            <person name="Fengler K."/>
            <person name="Li B."/>
            <person name="Rafalski A."/>
            <person name="Schnable P.S."/>
            <person name="Ware D.H."/>
            <person name="Buckler E.S."/>
            <person name="Lai J."/>
        </authorList>
    </citation>
    <scope>NUCLEOTIDE SEQUENCE [LARGE SCALE GENOMIC DNA]</scope>
    <source>
        <strain evidence="2">cv. Missouri 17</strain>
        <tissue evidence="1">Seedling</tissue>
    </source>
</reference>
<organism evidence="1 2">
    <name type="scientific">Zea mays</name>
    <name type="common">Maize</name>
    <dbReference type="NCBI Taxonomy" id="4577"/>
    <lineage>
        <taxon>Eukaryota</taxon>
        <taxon>Viridiplantae</taxon>
        <taxon>Streptophyta</taxon>
        <taxon>Embryophyta</taxon>
        <taxon>Tracheophyta</taxon>
        <taxon>Spermatophyta</taxon>
        <taxon>Magnoliopsida</taxon>
        <taxon>Liliopsida</taxon>
        <taxon>Poales</taxon>
        <taxon>Poaceae</taxon>
        <taxon>PACMAD clade</taxon>
        <taxon>Panicoideae</taxon>
        <taxon>Andropogonodae</taxon>
        <taxon>Andropogoneae</taxon>
        <taxon>Tripsacinae</taxon>
        <taxon>Zea</taxon>
    </lineage>
</organism>
<gene>
    <name evidence="1" type="ORF">Zm00014a_002177</name>
</gene>
<dbReference type="EMBL" id="NCVQ01000004">
    <property type="protein sequence ID" value="PWZ32703.1"/>
    <property type="molecule type" value="Genomic_DNA"/>
</dbReference>
<name>A0A3L6FID5_MAIZE</name>
<evidence type="ECO:0000313" key="2">
    <source>
        <dbReference type="Proteomes" id="UP000251960"/>
    </source>
</evidence>
<dbReference type="AlphaFoldDB" id="A0A3L6FID5"/>
<evidence type="ECO:0000313" key="1">
    <source>
        <dbReference type="EMBL" id="PWZ32703.1"/>
    </source>
</evidence>
<dbReference type="Proteomes" id="UP000251960">
    <property type="component" value="Chromosome 3"/>
</dbReference>
<sequence>MAHRHSFSAISSTAPSPAAPSFSLAMAGAFFALLSSRAKLGLCFSCVACRAPSMAGAPSPLEFRQARVAPWRPSPRNSLLSLQLATHSSARRLSCSPSPVPCGLAPRPWSCSSYQSSFFFPGTSLSLPCLLSPAR</sequence>
<proteinExistence type="predicted"/>